<proteinExistence type="inferred from homology"/>
<evidence type="ECO:0000256" key="9">
    <source>
        <dbReference type="ARBA" id="ARBA00022741"/>
    </source>
</evidence>
<dbReference type="InterPro" id="IPR027417">
    <property type="entry name" value="P-loop_NTPase"/>
</dbReference>
<dbReference type="Pfam" id="PF02706">
    <property type="entry name" value="Wzz"/>
    <property type="match status" value="1"/>
</dbReference>
<feature type="domain" description="Polysaccharide chain length determinant N-terminal" evidence="17">
    <location>
        <begin position="15"/>
        <end position="105"/>
    </location>
</feature>
<evidence type="ECO:0000256" key="11">
    <source>
        <dbReference type="ARBA" id="ARBA00022840"/>
    </source>
</evidence>
<comment type="subcellular location">
    <subcellularLocation>
        <location evidence="1">Cell inner membrane</location>
        <topology evidence="1">Multi-pass membrane protein</topology>
    </subcellularLocation>
</comment>
<sequence>MKLIEPNPASGQARLDLRRYFNVIGRYWIPIGLFVTVFTLVATLLILSITPKYRATATLLIESQASKTISIEEVYALDTTKKEYYQTQFEILKSDSLSEKVIDELGIAQIYEFNSQVGKPSGRDKLLTLLHNIDFLQTFLPKPTPLTAIVDSDTVNQEVLKAFKSHLTIEPIRNTQMVRVHFDSVNPELATRVANALGQAYIESNLEARLVATQTAAGWITDRLGELKDNLDISEAALTQFLKDEGLIELNNINELAGTELTSLTIRVAEAKERRVAAESLYSLMQGSGAGAAALLSVPEISNHPQVRDVKNAEIDAERNVSELSKRYGNKHDKMIQARARLSAVRSRANSVINELARGIEKELTNARKQEASLIAALDSKKQDYQNISSKRSQYESLKLDVDSSRQLYDLFLNRQKETTATSDFESVIARFIDKAKTSQDPFRPQTSKLIAISIALALLLGIVGAFLADAYRNTIEKPDDVEEKLGLQHLGFIPQVKVKRFKNAPLDHTLYLDPDATQFSESIRTIRTSVLLTLTNSKRKVLCVTSSLPSEGKTTVALNLAQSLAKMERTLLIDCDLRMPAIGQRYGLPRNQTGLTNALVMGTPVSECIYHDDESSLDILPAGLLPPNPQELLGSQKFASLLTELKQSYDRIILDTPPVHVVSDSLILGRLAGGMILVVKAESTTEKQINDSVGQMLRHDIAIDGVVLNQVSGKFSDAKYKLHYEYYNANKQGDKALEAS</sequence>
<feature type="domain" description="Tyrosine-protein kinase G-rich" evidence="19">
    <location>
        <begin position="398"/>
        <end position="468"/>
    </location>
</feature>
<keyword evidence="14" id="KW-0829">Tyrosine-protein kinase</keyword>
<keyword evidence="6" id="KW-0997">Cell inner membrane</keyword>
<evidence type="ECO:0000256" key="16">
    <source>
        <dbReference type="SAM" id="Phobius"/>
    </source>
</evidence>
<evidence type="ECO:0000256" key="8">
    <source>
        <dbReference type="ARBA" id="ARBA00022692"/>
    </source>
</evidence>
<dbReference type="InterPro" id="IPR003856">
    <property type="entry name" value="LPS_length_determ_N"/>
</dbReference>
<dbReference type="Pfam" id="PF13807">
    <property type="entry name" value="GNVR"/>
    <property type="match status" value="1"/>
</dbReference>
<dbReference type="InterPro" id="IPR050445">
    <property type="entry name" value="Bact_polysacc_biosynth/exp"/>
</dbReference>
<dbReference type="Gene3D" id="3.40.50.300">
    <property type="entry name" value="P-loop containing nucleotide triphosphate hydrolases"/>
    <property type="match status" value="1"/>
</dbReference>
<organism evidence="20 21">
    <name type="scientific">Enterovibrio gelatinilyticus</name>
    <dbReference type="NCBI Taxonomy" id="2899819"/>
    <lineage>
        <taxon>Bacteria</taxon>
        <taxon>Pseudomonadati</taxon>
        <taxon>Pseudomonadota</taxon>
        <taxon>Gammaproteobacteria</taxon>
        <taxon>Vibrionales</taxon>
        <taxon>Vibrionaceae</taxon>
        <taxon>Enterovibrio</taxon>
    </lineage>
</organism>
<dbReference type="EMBL" id="JAJUBC010000002">
    <property type="protein sequence ID" value="MDD1792076.1"/>
    <property type="molecule type" value="Genomic_DNA"/>
</dbReference>
<evidence type="ECO:0000256" key="7">
    <source>
        <dbReference type="ARBA" id="ARBA00022679"/>
    </source>
</evidence>
<evidence type="ECO:0000256" key="15">
    <source>
        <dbReference type="ARBA" id="ARBA00051245"/>
    </source>
</evidence>
<dbReference type="CDD" id="cd05387">
    <property type="entry name" value="BY-kinase"/>
    <property type="match status" value="1"/>
</dbReference>
<feature type="transmembrane region" description="Helical" evidence="16">
    <location>
        <begin position="27"/>
        <end position="47"/>
    </location>
</feature>
<comment type="catalytic activity">
    <reaction evidence="15">
        <text>L-tyrosyl-[protein] + ATP = O-phospho-L-tyrosyl-[protein] + ADP + H(+)</text>
        <dbReference type="Rhea" id="RHEA:10596"/>
        <dbReference type="Rhea" id="RHEA-COMP:10136"/>
        <dbReference type="Rhea" id="RHEA-COMP:20101"/>
        <dbReference type="ChEBI" id="CHEBI:15378"/>
        <dbReference type="ChEBI" id="CHEBI:30616"/>
        <dbReference type="ChEBI" id="CHEBI:46858"/>
        <dbReference type="ChEBI" id="CHEBI:61978"/>
        <dbReference type="ChEBI" id="CHEBI:456216"/>
        <dbReference type="EC" id="2.7.10.2"/>
    </reaction>
</comment>
<evidence type="ECO:0000256" key="6">
    <source>
        <dbReference type="ARBA" id="ARBA00022519"/>
    </source>
</evidence>
<evidence type="ECO:0000256" key="12">
    <source>
        <dbReference type="ARBA" id="ARBA00022989"/>
    </source>
</evidence>
<comment type="similarity">
    <text evidence="2">Belongs to the CpsD/CapB family.</text>
</comment>
<keyword evidence="21" id="KW-1185">Reference proteome</keyword>
<feature type="domain" description="AAA" evidence="18">
    <location>
        <begin position="553"/>
        <end position="662"/>
    </location>
</feature>
<keyword evidence="9" id="KW-0547">Nucleotide-binding</keyword>
<reference evidence="20" key="1">
    <citation type="submission" date="2021-12" db="EMBL/GenBank/DDBJ databases">
        <title>Enterovibrio ZSDZ35 sp. nov. and Enterovibrio ZSDZ42 sp. nov., isolated from coastal seawater in Qingdao.</title>
        <authorList>
            <person name="Zhang P."/>
        </authorList>
    </citation>
    <scope>NUCLEOTIDE SEQUENCE</scope>
    <source>
        <strain evidence="20">ZSDZ42</strain>
    </source>
</reference>
<evidence type="ECO:0000313" key="20">
    <source>
        <dbReference type="EMBL" id="MDD1792076.1"/>
    </source>
</evidence>
<dbReference type="Pfam" id="PF13614">
    <property type="entry name" value="AAA_31"/>
    <property type="match status" value="1"/>
</dbReference>
<keyword evidence="12 16" id="KW-1133">Transmembrane helix</keyword>
<feature type="transmembrane region" description="Helical" evidence="16">
    <location>
        <begin position="450"/>
        <end position="469"/>
    </location>
</feature>
<dbReference type="EC" id="2.7.10.2" evidence="4"/>
<dbReference type="RefSeq" id="WP_274162985.1">
    <property type="nucleotide sequence ID" value="NZ_JAJUBC010000002.1"/>
</dbReference>
<keyword evidence="8 16" id="KW-0812">Transmembrane</keyword>
<dbReference type="InterPro" id="IPR005702">
    <property type="entry name" value="Wzc-like_C"/>
</dbReference>
<keyword evidence="11" id="KW-0067">ATP-binding</keyword>
<evidence type="ECO:0000256" key="13">
    <source>
        <dbReference type="ARBA" id="ARBA00023136"/>
    </source>
</evidence>
<evidence type="ECO:0000256" key="10">
    <source>
        <dbReference type="ARBA" id="ARBA00022777"/>
    </source>
</evidence>
<dbReference type="PANTHER" id="PTHR32309">
    <property type="entry name" value="TYROSINE-PROTEIN KINASE"/>
    <property type="match status" value="1"/>
</dbReference>
<comment type="caution">
    <text evidence="20">The sequence shown here is derived from an EMBL/GenBank/DDBJ whole genome shotgun (WGS) entry which is preliminary data.</text>
</comment>
<dbReference type="NCBIfam" id="TIGR01007">
    <property type="entry name" value="eps_fam"/>
    <property type="match status" value="1"/>
</dbReference>
<evidence type="ECO:0000259" key="17">
    <source>
        <dbReference type="Pfam" id="PF02706"/>
    </source>
</evidence>
<evidence type="ECO:0000259" key="19">
    <source>
        <dbReference type="Pfam" id="PF13807"/>
    </source>
</evidence>
<evidence type="ECO:0000256" key="4">
    <source>
        <dbReference type="ARBA" id="ARBA00011903"/>
    </source>
</evidence>
<dbReference type="InterPro" id="IPR032807">
    <property type="entry name" value="GNVR"/>
</dbReference>
<evidence type="ECO:0000256" key="2">
    <source>
        <dbReference type="ARBA" id="ARBA00007316"/>
    </source>
</evidence>
<keyword evidence="5" id="KW-1003">Cell membrane</keyword>
<accession>A0ABT5QVP0</accession>
<gene>
    <name evidence="20" type="ORF">LRP50_02930</name>
</gene>
<keyword evidence="7" id="KW-0808">Transferase</keyword>
<evidence type="ECO:0000256" key="14">
    <source>
        <dbReference type="ARBA" id="ARBA00023137"/>
    </source>
</evidence>
<name>A0ABT5QVP0_9GAMM</name>
<evidence type="ECO:0000259" key="18">
    <source>
        <dbReference type="Pfam" id="PF13614"/>
    </source>
</evidence>
<dbReference type="PANTHER" id="PTHR32309:SF13">
    <property type="entry name" value="FERRIC ENTEROBACTIN TRANSPORT PROTEIN FEPE"/>
    <property type="match status" value="1"/>
</dbReference>
<keyword evidence="13 16" id="KW-0472">Membrane</keyword>
<keyword evidence="10" id="KW-0418">Kinase</keyword>
<dbReference type="Proteomes" id="UP001149400">
    <property type="component" value="Unassembled WGS sequence"/>
</dbReference>
<evidence type="ECO:0000313" key="21">
    <source>
        <dbReference type="Proteomes" id="UP001149400"/>
    </source>
</evidence>
<dbReference type="SUPFAM" id="SSF52540">
    <property type="entry name" value="P-loop containing nucleoside triphosphate hydrolases"/>
    <property type="match status" value="1"/>
</dbReference>
<protein>
    <recommendedName>
        <fullName evidence="4">non-specific protein-tyrosine kinase</fullName>
        <ecNumber evidence="4">2.7.10.2</ecNumber>
    </recommendedName>
</protein>
<comment type="similarity">
    <text evidence="3">Belongs to the etk/wzc family.</text>
</comment>
<dbReference type="InterPro" id="IPR025669">
    <property type="entry name" value="AAA_dom"/>
</dbReference>
<evidence type="ECO:0000256" key="3">
    <source>
        <dbReference type="ARBA" id="ARBA00008883"/>
    </source>
</evidence>
<evidence type="ECO:0000256" key="5">
    <source>
        <dbReference type="ARBA" id="ARBA00022475"/>
    </source>
</evidence>
<evidence type="ECO:0000256" key="1">
    <source>
        <dbReference type="ARBA" id="ARBA00004429"/>
    </source>
</evidence>